<organism evidence="1 2">
    <name type="scientific">Rhabditophanes sp. KR3021</name>
    <dbReference type="NCBI Taxonomy" id="114890"/>
    <lineage>
        <taxon>Eukaryota</taxon>
        <taxon>Metazoa</taxon>
        <taxon>Ecdysozoa</taxon>
        <taxon>Nematoda</taxon>
        <taxon>Chromadorea</taxon>
        <taxon>Rhabditida</taxon>
        <taxon>Tylenchina</taxon>
        <taxon>Panagrolaimomorpha</taxon>
        <taxon>Strongyloidoidea</taxon>
        <taxon>Alloionematidae</taxon>
        <taxon>Rhabditophanes</taxon>
    </lineage>
</organism>
<name>A0AC35TUW6_9BILA</name>
<proteinExistence type="predicted"/>
<dbReference type="Proteomes" id="UP000095286">
    <property type="component" value="Unplaced"/>
</dbReference>
<sequence>MINLVGVRKVIKKEAVKTCELGWSGHNCDVADCSSQNNCSGSGYCIFPNECKCILNHYGDDCSLCQGPYCTQCDFQCAHGKCDTITQSCKCFDGWSGPGCDVCLEKGQCVTQPTILMLVPQAGSIQKTNTFTFAHGIDFPQTDSDRYNCIFGGIATEGRWLSPNLVRCLVPPVSNIGKHLFNLIPLNSRTKIKYAENKPIHYTFYLECNPNVCQGSCMGPECMCGMERSGQDCADLNVFTKAFYNQTNYNEELSVAHEGVIYRVNVPIKAETALTFMESDAQKYGLKFDAFKGQLIWQRPIGREQPYEVNVILNQGFIKYSLKWILKVKPSYKPSIITVNSRNLNDVEVKGFIKFDQNIRPFSAPLSLLVFPGTEPKIEQLIETIPIYSLVNGTFEQTLTLYNSLEPNYSMCVRHPGLNSSLGCENSNPYSRGSFKVSRLSAKYEPSLILNSDPAKDIYQANTITAKYIAETENFDCSNAWEMDLLFPRDKISIKKLEFGEENGNEIRIQYVLASNQSIAKEMEMIALIFCPNSGMSTVVRQIIVAENRGFLPIEPSKILITLNPNNRKPASVVVKVSVYEDYLKKKIATELMTNNKSVEPFKLLSLDSGQDYLALELEYRNSEDLKYVEGIIDIPLNTKEILRIPYSIETSVFKDLKLVLFIRAALDQFPTPTPQPTAIVTIFGQENNVSISHGVVMNDLTEMTTLPIGVYSVTIKANGYKDYHQIISLNYDNRFVTIFMEPEFVYKPTLNGDIITMDKVQMPMNNIPLVTLFPAYINFDGKLDYYKEFVEVNFESGREGTFVVLNSLQDVYSVFKLGGRLFSLKIENLNGTSLCLKCKMKLKFELMSVPNDEKFANLGKGVLIKLDYFVLFRDINWNYKGNSDFLILRKDSEDSLGLSLVNKYEIKCDCYVSTLQKCLSYYQTVTGCSDSWKGLPDEVISIHVFAKFILFKANCEKSGVQMKKLAKLLQCLNDVEDNCPVIKSKSKQSRIFNNFPQQLKNSFISSFPNIKTIENQLASIPKTFQNFFKQLELLIPDDEITEIEDIYWFDNFVKFASEYSQGGTQISDEELVSFSNWHQGRALIFRWNTMQSALQGERIQMAYQLSNSSIKAFQDLVYQADQLKSISRQFDLDTPFLMLQEVMNSLFSNVEAASSLVPSIIEESCKISTAYIRTNQKRIFENGSFKVIVVIKSNPKLKQSLRDIKFDLELVRMDNEGENVQFRIIPISNIYSNEEQEINAEWMITPMSMRRLTEEIRYQPSTSITFKHPLTNDILVQKLNAEIITIVPMEFVRMYWFMFPIAYDENNKQNDRPYTALLSIMNAGYATLENIEVSKIQAYILDAENFNRIPFKISKNDTLLRINKLTSGSSVQIPMDFYTYDNATGILGNITAMLTINNKFPSHIYSRTFIILSIMNSKAMIINEKNSVLPLIHYDIARSRMTPVQEVQTQGIQSEKSEINGKEYIQAKITVNRQNQQNALFGPVIVTANKPEGIVEEDKILEVSTVKNGSRRYLPKDNAWLYGNQLKLVDLDADSSQTEINYFCIFGQDEWNSSFTTVMFETTTQPYTSPGTISSSGTTETLFPKTKPTTKSVISTTPTTRATEFSRVYATWNSFEQVPSQRPIIINEDDFTFVNKEPTSRSKNEDVSSSKTTVVSNGLTKLATNVPKTTTSSIGAFTFFHQETKNEIETTTMTEPKSVIKTEIPPITVHSTTTKLLTSTEQPTIAKQPATTNPQTTTAAFSFFEFTFKKQDTTTKTPELASSSSPTTKQSEDFVFTEVLFVTTETPKIIVTNKELESTTPVPTDEFDFWGLKTMTNDVNVFKPNPIIIPFSQYTTVAKNQVSPSPLFTLPSITSTTTIKPKVETTNAPETTKNSFIYFTIRPESTLETYTPIESTKLVTSTERITLTESITTLATIESIESTTNGAVTQSIDFATNGVATPTFESTTKGAATEPIKSTSDVSVGSLPVINITESLISSSIASVATATISVIEDKTTTDKSPVAETAIIFATKQLSPFTVTDKSRQITETTTPPIPSTLAPIESLSQSSWVNIYEDDRPASPESTKENPILSLLITDPEQSVANACENRKLLSIWAVICDLSKISYVRSRHS</sequence>
<protein>
    <submittedName>
        <fullName evidence="2">EGF-like domain-containing protein</fullName>
    </submittedName>
</protein>
<evidence type="ECO:0000313" key="2">
    <source>
        <dbReference type="WBParaSite" id="RSKR_0000455200.1"/>
    </source>
</evidence>
<evidence type="ECO:0000313" key="1">
    <source>
        <dbReference type="Proteomes" id="UP000095286"/>
    </source>
</evidence>
<dbReference type="WBParaSite" id="RSKR_0000455200.1">
    <property type="protein sequence ID" value="RSKR_0000455200.1"/>
    <property type="gene ID" value="RSKR_0000455200"/>
</dbReference>
<reference evidence="2" key="1">
    <citation type="submission" date="2016-11" db="UniProtKB">
        <authorList>
            <consortium name="WormBaseParasite"/>
        </authorList>
    </citation>
    <scope>IDENTIFICATION</scope>
    <source>
        <strain evidence="2">KR3021</strain>
    </source>
</reference>
<accession>A0AC35TUW6</accession>